<evidence type="ECO:0000259" key="2">
    <source>
        <dbReference type="Pfam" id="PF02932"/>
    </source>
</evidence>
<dbReference type="InterPro" id="IPR006029">
    <property type="entry name" value="Neurotrans-gated_channel_TM"/>
</dbReference>
<sequence length="104" mass="12042">MLEAKRINKNSLYKFEITPPTSLVIPLIGKYLLFTMVLVTLSVIVTVITLNVHNRTPTTHVMPQWAKKFFIQWLPKYLCMQRPTQIRIELSPTTDNSESNVINL</sequence>
<dbReference type="Pfam" id="PF02932">
    <property type="entry name" value="Neur_chan_memb"/>
    <property type="match status" value="1"/>
</dbReference>
<protein>
    <submittedName>
        <fullName evidence="3">BMA-LEV-8</fullName>
    </submittedName>
</protein>
<keyword evidence="1" id="KW-1133">Transmembrane helix</keyword>
<dbReference type="GO" id="GO:0006811">
    <property type="term" value="P:monoatomic ion transport"/>
    <property type="evidence" value="ECO:0007669"/>
    <property type="project" value="InterPro"/>
</dbReference>
<name>A0A1I9GBV6_BRUMA</name>
<dbReference type="EMBL" id="LN858547">
    <property type="protein sequence ID" value="CDQ08478.1"/>
    <property type="molecule type" value="Genomic_DNA"/>
</dbReference>
<evidence type="ECO:0000256" key="1">
    <source>
        <dbReference type="SAM" id="Phobius"/>
    </source>
</evidence>
<evidence type="ECO:0000313" key="3">
    <source>
        <dbReference type="EMBL" id="CDQ08478.1"/>
    </source>
</evidence>
<feature type="transmembrane region" description="Helical" evidence="1">
    <location>
        <begin position="31"/>
        <end position="52"/>
    </location>
</feature>
<keyword evidence="1" id="KW-0812">Transmembrane</keyword>
<keyword evidence="1" id="KW-0472">Membrane</keyword>
<dbReference type="SUPFAM" id="SSF90112">
    <property type="entry name" value="Neurotransmitter-gated ion-channel transmembrane pore"/>
    <property type="match status" value="1"/>
</dbReference>
<dbReference type="InterPro" id="IPR038050">
    <property type="entry name" value="Neuro_actylchol_rec"/>
</dbReference>
<dbReference type="Gene3D" id="1.20.58.390">
    <property type="entry name" value="Neurotransmitter-gated ion-channel transmembrane domain"/>
    <property type="match status" value="1"/>
</dbReference>
<accession>A0A1I9GBV6</accession>
<reference evidence="3" key="2">
    <citation type="submission" date="2012-12" db="EMBL/GenBank/DDBJ databases">
        <authorList>
            <consortium name="WormBase Consortium"/>
            <person name="Ghedin E."/>
            <person name="Paulini M."/>
        </authorList>
    </citation>
    <scope>NUCLEOTIDE SEQUENCE</scope>
    <source>
        <strain evidence="3">FR3</strain>
    </source>
</reference>
<gene>
    <name evidence="3" type="primary">Bma-lev-8</name>
    <name evidence="3" type="ORF">BM_Bm13583</name>
</gene>
<organism evidence="3">
    <name type="scientific">Brugia malayi</name>
    <name type="common">Filarial nematode worm</name>
    <dbReference type="NCBI Taxonomy" id="6279"/>
    <lineage>
        <taxon>Eukaryota</taxon>
        <taxon>Metazoa</taxon>
        <taxon>Ecdysozoa</taxon>
        <taxon>Nematoda</taxon>
        <taxon>Chromadorea</taxon>
        <taxon>Rhabditida</taxon>
        <taxon>Spirurina</taxon>
        <taxon>Spiruromorpha</taxon>
        <taxon>Filarioidea</taxon>
        <taxon>Onchocercidae</taxon>
        <taxon>Brugia</taxon>
    </lineage>
</organism>
<dbReference type="InterPro" id="IPR036719">
    <property type="entry name" value="Neuro-gated_channel_TM_sf"/>
</dbReference>
<reference evidence="3" key="1">
    <citation type="journal article" date="2007" name="Science">
        <title>Draft genome of the filarial nematode parasite Brugia malayi.</title>
        <authorList>
            <person name="Ghedin E."/>
            <person name="Wang S."/>
            <person name="Spiro D."/>
            <person name="Caler E."/>
            <person name="Zhao Q."/>
            <person name="Crabtree J."/>
            <person name="Allen J.E."/>
            <person name="Delcher A.L."/>
            <person name="Guiliano D.B."/>
            <person name="Miranda-Saavedra D."/>
            <person name="Angiuoli S.V."/>
            <person name="Creasy T."/>
            <person name="Amedeo P."/>
            <person name="Haas B."/>
            <person name="El-Sayed N.M."/>
            <person name="Wortman J.R."/>
            <person name="Feldblyum T."/>
            <person name="Tallon L."/>
            <person name="Schatz M."/>
            <person name="Shumway M."/>
            <person name="Koo H."/>
            <person name="Salzberg S.L."/>
            <person name="Schobel S."/>
            <person name="Pertea M."/>
            <person name="Pop M."/>
            <person name="White O."/>
            <person name="Barton G.J."/>
            <person name="Carlow C.K."/>
            <person name="Crawford M.J."/>
            <person name="Daub J."/>
            <person name="Dimmic M.W."/>
            <person name="Estes C.F."/>
            <person name="Foster J.M."/>
            <person name="Ganatra M."/>
            <person name="Gregory W.F."/>
            <person name="Johnson N.M."/>
            <person name="Jin J."/>
            <person name="Komuniecki R."/>
            <person name="Korf I."/>
            <person name="Kumar S."/>
            <person name="Laney S."/>
            <person name="Li B.W."/>
            <person name="Li W."/>
            <person name="Lindblom T.H."/>
            <person name="Lustigman S."/>
            <person name="Ma D."/>
            <person name="Maina C.V."/>
            <person name="Martin D.M."/>
            <person name="McCarter J.P."/>
            <person name="McReynolds L."/>
            <person name="Mitreva M."/>
            <person name="Nutman T.B."/>
            <person name="Parkinson J."/>
            <person name="Peregrin-Alvarez J.M."/>
            <person name="Poole C."/>
            <person name="Ren Q."/>
            <person name="Saunders L."/>
            <person name="Sluder A.E."/>
            <person name="Smith K."/>
            <person name="Stanke M."/>
            <person name="Unnasch T.R."/>
            <person name="Ware J."/>
            <person name="Wei A.D."/>
            <person name="Weil G."/>
            <person name="Williams D.J."/>
            <person name="Zhang Y."/>
            <person name="Williams S.A."/>
            <person name="Fraser-Liggett C."/>
            <person name="Slatko B."/>
            <person name="Blaxter M.L."/>
            <person name="Scott A.L."/>
        </authorList>
    </citation>
    <scope>NUCLEOTIDE SEQUENCE</scope>
    <source>
        <strain evidence="3">FR3</strain>
    </source>
</reference>
<feature type="domain" description="Neurotransmitter-gated ion-channel transmembrane" evidence="2">
    <location>
        <begin position="16"/>
        <end position="89"/>
    </location>
</feature>
<dbReference type="OMA" id="TTHVMPQ"/>
<proteinExistence type="predicted"/>
<dbReference type="AlphaFoldDB" id="A0A1I9GBV6"/>
<dbReference type="GO" id="GO:0016020">
    <property type="term" value="C:membrane"/>
    <property type="evidence" value="ECO:0007669"/>
    <property type="project" value="InterPro"/>
</dbReference>